<dbReference type="GO" id="GO:0004045">
    <property type="term" value="F:peptidyl-tRNA hydrolase activity"/>
    <property type="evidence" value="ECO:0007669"/>
    <property type="project" value="TreeGrafter"/>
</dbReference>
<name>A0A2S5KRX7_9PROT</name>
<dbReference type="PANTHER" id="PTHR47814">
    <property type="entry name" value="PEPTIDYL-TRNA HYDROLASE ARFB"/>
    <property type="match status" value="1"/>
</dbReference>
<feature type="compositionally biased region" description="Basic residues" evidence="2">
    <location>
        <begin position="137"/>
        <end position="146"/>
    </location>
</feature>
<dbReference type="Gene3D" id="3.30.160.20">
    <property type="match status" value="1"/>
</dbReference>
<comment type="similarity">
    <text evidence="1">Belongs to the prokaryotic/mitochondrial release factor family.</text>
</comment>
<reference evidence="4 5" key="1">
    <citation type="submission" date="2018-02" db="EMBL/GenBank/DDBJ databases">
        <title>novel marine gammaproteobacteria from coastal saline agro ecosystem.</title>
        <authorList>
            <person name="Krishnan R."/>
            <person name="Ramesh Kumar N."/>
        </authorList>
    </citation>
    <scope>NUCLEOTIDE SEQUENCE [LARGE SCALE GENOMIC DNA]</scope>
    <source>
        <strain evidence="4 5">228</strain>
    </source>
</reference>
<dbReference type="GO" id="GO:0072344">
    <property type="term" value="P:rescue of stalled ribosome"/>
    <property type="evidence" value="ECO:0007669"/>
    <property type="project" value="TreeGrafter"/>
</dbReference>
<dbReference type="GO" id="GO:0043022">
    <property type="term" value="F:ribosome binding"/>
    <property type="evidence" value="ECO:0007669"/>
    <property type="project" value="TreeGrafter"/>
</dbReference>
<feature type="domain" description="Prokaryotic-type class I peptide chain release factors" evidence="3">
    <location>
        <begin position="43"/>
        <end position="59"/>
    </location>
</feature>
<sequence length="159" mass="18122">MFTFFTLPSRRRGVGDQENGLDRILLTPYLSIAEDELDFQAIRSQGAGGQNVNKVSSAVQMRFDIRASSLPEECKQRLLCVRDDRLSKDGVFIIKAQAYRSQLQNKQAAVERLRDVVGQALAPQRARIATKPSYSSRQKRMEHKRQRSDVKSMRRAPLV</sequence>
<evidence type="ECO:0000313" key="4">
    <source>
        <dbReference type="EMBL" id="PPC77415.1"/>
    </source>
</evidence>
<organism evidence="4 5">
    <name type="scientific">Proteobacteria bacterium 228</name>
    <dbReference type="NCBI Taxonomy" id="2083153"/>
    <lineage>
        <taxon>Bacteria</taxon>
        <taxon>Pseudomonadati</taxon>
        <taxon>Pseudomonadota</taxon>
    </lineage>
</organism>
<evidence type="ECO:0000259" key="3">
    <source>
        <dbReference type="PROSITE" id="PS00745"/>
    </source>
</evidence>
<gene>
    <name evidence="4" type="ORF">C4K68_11155</name>
</gene>
<dbReference type="Proteomes" id="UP000238196">
    <property type="component" value="Unassembled WGS sequence"/>
</dbReference>
<dbReference type="InterPro" id="IPR045853">
    <property type="entry name" value="Pep_chain_release_fac_I_sf"/>
</dbReference>
<evidence type="ECO:0000256" key="2">
    <source>
        <dbReference type="SAM" id="MobiDB-lite"/>
    </source>
</evidence>
<feature type="region of interest" description="Disordered" evidence="2">
    <location>
        <begin position="127"/>
        <end position="159"/>
    </location>
</feature>
<comment type="caution">
    <text evidence="4">The sequence shown here is derived from an EMBL/GenBank/DDBJ whole genome shotgun (WGS) entry which is preliminary data.</text>
</comment>
<accession>A0A2S5KRX7</accession>
<dbReference type="NCBIfam" id="NF006718">
    <property type="entry name" value="PRK09256.1"/>
    <property type="match status" value="1"/>
</dbReference>
<dbReference type="Pfam" id="PF00472">
    <property type="entry name" value="RF-1"/>
    <property type="match status" value="1"/>
</dbReference>
<proteinExistence type="inferred from homology"/>
<dbReference type="PANTHER" id="PTHR47814:SF1">
    <property type="entry name" value="PEPTIDYL-TRNA HYDROLASE ARFB"/>
    <property type="match status" value="1"/>
</dbReference>
<dbReference type="OrthoDB" id="9815709at2"/>
<dbReference type="AlphaFoldDB" id="A0A2S5KRX7"/>
<dbReference type="InterPro" id="IPR000352">
    <property type="entry name" value="Pep_chain_release_fac_I"/>
</dbReference>
<dbReference type="EMBL" id="PRLP01000034">
    <property type="protein sequence ID" value="PPC77415.1"/>
    <property type="molecule type" value="Genomic_DNA"/>
</dbReference>
<evidence type="ECO:0000313" key="5">
    <source>
        <dbReference type="Proteomes" id="UP000238196"/>
    </source>
</evidence>
<keyword evidence="4" id="KW-0378">Hydrolase</keyword>
<dbReference type="SUPFAM" id="SSF75620">
    <property type="entry name" value="Release factor"/>
    <property type="match status" value="1"/>
</dbReference>
<dbReference type="GO" id="GO:0003747">
    <property type="term" value="F:translation release factor activity"/>
    <property type="evidence" value="ECO:0007669"/>
    <property type="project" value="InterPro"/>
</dbReference>
<dbReference type="PROSITE" id="PS00745">
    <property type="entry name" value="RF_PROK_I"/>
    <property type="match status" value="1"/>
</dbReference>
<protein>
    <submittedName>
        <fullName evidence="4">Aminoacyl-tRNA hydrolase</fullName>
    </submittedName>
</protein>
<evidence type="ECO:0000256" key="1">
    <source>
        <dbReference type="ARBA" id="ARBA00010835"/>
    </source>
</evidence>